<dbReference type="PANTHER" id="PTHR10641:SF1355">
    <property type="entry name" value="MYB-RELATED PROTEIN MYB4-LIKE"/>
    <property type="match status" value="1"/>
</dbReference>
<comment type="subcellular location">
    <subcellularLocation>
        <location evidence="1">Nucleus</location>
    </subcellularLocation>
</comment>
<feature type="domain" description="Myb-like" evidence="6">
    <location>
        <begin position="9"/>
        <end position="61"/>
    </location>
</feature>
<dbReference type="Pfam" id="PF00249">
    <property type="entry name" value="Myb_DNA-binding"/>
    <property type="match status" value="2"/>
</dbReference>
<reference evidence="8" key="1">
    <citation type="submission" date="2022-08" db="EMBL/GenBank/DDBJ databases">
        <authorList>
            <person name="Gutierrez-Valencia J."/>
        </authorList>
    </citation>
    <scope>NUCLEOTIDE SEQUENCE</scope>
</reference>
<dbReference type="InterPro" id="IPR017930">
    <property type="entry name" value="Myb_dom"/>
</dbReference>
<protein>
    <submittedName>
        <fullName evidence="8">Uncharacterized protein</fullName>
    </submittedName>
</protein>
<keyword evidence="2" id="KW-0677">Repeat</keyword>
<name>A0AAV0QXR1_9ROSI</name>
<dbReference type="GO" id="GO:0005634">
    <property type="term" value="C:nucleus"/>
    <property type="evidence" value="ECO:0007669"/>
    <property type="project" value="UniProtKB-SubCell"/>
</dbReference>
<dbReference type="SUPFAM" id="SSF46689">
    <property type="entry name" value="Homeodomain-like"/>
    <property type="match status" value="1"/>
</dbReference>
<feature type="domain" description="HTH myb-type" evidence="7">
    <location>
        <begin position="9"/>
        <end position="61"/>
    </location>
</feature>
<sequence>MARTPYTDKNGLKKGTWTAEEDMRLAAYVAAHGCRNWRRLPKYAGLARCGKSCRLRWLNYLRPDIKRGNFTKEEEAAIVALHESLGNKWSIIATHLPGRTDNEIKNYWNTHVTKKSQSKPATTTDAAQPIVCSSSSSNVDAVSHQQQLSEIVSTSIGHESYHDNISRHEITDVEVVSTPQINDHQYCLSLPQMSAESSSSLSPTTGTDSPNSNSGSSVLITNDFHQCDFGGDFWSQPCQLVDAADDYTQREIYSTTTTTDDDQYFGFYNDYMLWLHYGLHNELVQGIV</sequence>
<keyword evidence="4" id="KW-0539">Nucleus</keyword>
<feature type="domain" description="HTH myb-type" evidence="7">
    <location>
        <begin position="62"/>
        <end position="116"/>
    </location>
</feature>
<evidence type="ECO:0000256" key="5">
    <source>
        <dbReference type="SAM" id="MobiDB-lite"/>
    </source>
</evidence>
<gene>
    <name evidence="8" type="ORF">LITE_LOCUS45385</name>
</gene>
<feature type="compositionally biased region" description="Low complexity" evidence="5">
    <location>
        <begin position="195"/>
        <end position="210"/>
    </location>
</feature>
<evidence type="ECO:0000313" key="9">
    <source>
        <dbReference type="Proteomes" id="UP001154282"/>
    </source>
</evidence>
<evidence type="ECO:0000256" key="4">
    <source>
        <dbReference type="ARBA" id="ARBA00023242"/>
    </source>
</evidence>
<dbReference type="GO" id="GO:0003677">
    <property type="term" value="F:DNA binding"/>
    <property type="evidence" value="ECO:0007669"/>
    <property type="project" value="UniProtKB-KW"/>
</dbReference>
<organism evidence="8 9">
    <name type="scientific">Linum tenue</name>
    <dbReference type="NCBI Taxonomy" id="586396"/>
    <lineage>
        <taxon>Eukaryota</taxon>
        <taxon>Viridiplantae</taxon>
        <taxon>Streptophyta</taxon>
        <taxon>Embryophyta</taxon>
        <taxon>Tracheophyta</taxon>
        <taxon>Spermatophyta</taxon>
        <taxon>Magnoliopsida</taxon>
        <taxon>eudicotyledons</taxon>
        <taxon>Gunneridae</taxon>
        <taxon>Pentapetalae</taxon>
        <taxon>rosids</taxon>
        <taxon>fabids</taxon>
        <taxon>Malpighiales</taxon>
        <taxon>Linaceae</taxon>
        <taxon>Linum</taxon>
    </lineage>
</organism>
<dbReference type="FunFam" id="1.10.10.60:FF:000001">
    <property type="entry name" value="MYB-related transcription factor"/>
    <property type="match status" value="1"/>
</dbReference>
<dbReference type="Proteomes" id="UP001154282">
    <property type="component" value="Unassembled WGS sequence"/>
</dbReference>
<accession>A0AAV0QXR1</accession>
<dbReference type="Gene3D" id="1.10.10.60">
    <property type="entry name" value="Homeodomain-like"/>
    <property type="match status" value="2"/>
</dbReference>
<dbReference type="PANTHER" id="PTHR10641">
    <property type="entry name" value="MYB FAMILY TRANSCRIPTION FACTOR"/>
    <property type="match status" value="1"/>
</dbReference>
<evidence type="ECO:0000313" key="8">
    <source>
        <dbReference type="EMBL" id="CAI0550013.1"/>
    </source>
</evidence>
<evidence type="ECO:0000259" key="7">
    <source>
        <dbReference type="PROSITE" id="PS51294"/>
    </source>
</evidence>
<dbReference type="AlphaFoldDB" id="A0AAV0QXR1"/>
<dbReference type="InterPro" id="IPR009057">
    <property type="entry name" value="Homeodomain-like_sf"/>
</dbReference>
<dbReference type="SMART" id="SM00717">
    <property type="entry name" value="SANT"/>
    <property type="match status" value="2"/>
</dbReference>
<keyword evidence="9" id="KW-1185">Reference proteome</keyword>
<feature type="region of interest" description="Disordered" evidence="5">
    <location>
        <begin position="195"/>
        <end position="215"/>
    </location>
</feature>
<keyword evidence="3" id="KW-0238">DNA-binding</keyword>
<dbReference type="PROSITE" id="PS50090">
    <property type="entry name" value="MYB_LIKE"/>
    <property type="match status" value="2"/>
</dbReference>
<dbReference type="CDD" id="cd00167">
    <property type="entry name" value="SANT"/>
    <property type="match status" value="2"/>
</dbReference>
<evidence type="ECO:0000256" key="2">
    <source>
        <dbReference type="ARBA" id="ARBA00022737"/>
    </source>
</evidence>
<evidence type="ECO:0000259" key="6">
    <source>
        <dbReference type="PROSITE" id="PS50090"/>
    </source>
</evidence>
<feature type="domain" description="Myb-like" evidence="6">
    <location>
        <begin position="62"/>
        <end position="112"/>
    </location>
</feature>
<dbReference type="PROSITE" id="PS51294">
    <property type="entry name" value="HTH_MYB"/>
    <property type="match status" value="2"/>
</dbReference>
<comment type="caution">
    <text evidence="8">The sequence shown here is derived from an EMBL/GenBank/DDBJ whole genome shotgun (WGS) entry which is preliminary data.</text>
</comment>
<dbReference type="EMBL" id="CAMGYJ010000010">
    <property type="protein sequence ID" value="CAI0550013.1"/>
    <property type="molecule type" value="Genomic_DNA"/>
</dbReference>
<dbReference type="InterPro" id="IPR001005">
    <property type="entry name" value="SANT/Myb"/>
</dbReference>
<evidence type="ECO:0000256" key="3">
    <source>
        <dbReference type="ARBA" id="ARBA00023125"/>
    </source>
</evidence>
<dbReference type="InterPro" id="IPR015495">
    <property type="entry name" value="Myb_TF_plants"/>
</dbReference>
<evidence type="ECO:0000256" key="1">
    <source>
        <dbReference type="ARBA" id="ARBA00004123"/>
    </source>
</evidence>
<proteinExistence type="predicted"/>